<organism evidence="1 2">
    <name type="scientific">Racocetra persica</name>
    <dbReference type="NCBI Taxonomy" id="160502"/>
    <lineage>
        <taxon>Eukaryota</taxon>
        <taxon>Fungi</taxon>
        <taxon>Fungi incertae sedis</taxon>
        <taxon>Mucoromycota</taxon>
        <taxon>Glomeromycotina</taxon>
        <taxon>Glomeromycetes</taxon>
        <taxon>Diversisporales</taxon>
        <taxon>Gigasporaceae</taxon>
        <taxon>Racocetra</taxon>
    </lineage>
</organism>
<gene>
    <name evidence="1" type="ORF">RPERSI_LOCUS9662</name>
</gene>
<sequence length="87" mass="10247">MPPVLSLLDRYPQYKTDFYESEEKIYCKKKNAESSETLNQQDLITLQTQVTDKQEINIDLIKAFTKADIPLEKVEKLKPFLQKYCTN</sequence>
<proteinExistence type="predicted"/>
<accession>A0ACA9P960</accession>
<feature type="non-terminal residue" evidence="1">
    <location>
        <position position="87"/>
    </location>
</feature>
<dbReference type="Proteomes" id="UP000789920">
    <property type="component" value="Unassembled WGS sequence"/>
</dbReference>
<comment type="caution">
    <text evidence="1">The sequence shown here is derived from an EMBL/GenBank/DDBJ whole genome shotgun (WGS) entry which is preliminary data.</text>
</comment>
<evidence type="ECO:0000313" key="1">
    <source>
        <dbReference type="EMBL" id="CAG8693409.1"/>
    </source>
</evidence>
<reference evidence="1" key="1">
    <citation type="submission" date="2021-06" db="EMBL/GenBank/DDBJ databases">
        <authorList>
            <person name="Kallberg Y."/>
            <person name="Tangrot J."/>
            <person name="Rosling A."/>
        </authorList>
    </citation>
    <scope>NUCLEOTIDE SEQUENCE</scope>
    <source>
        <strain evidence="1">MA461A</strain>
    </source>
</reference>
<dbReference type="EMBL" id="CAJVQC010018437">
    <property type="protein sequence ID" value="CAG8693409.1"/>
    <property type="molecule type" value="Genomic_DNA"/>
</dbReference>
<keyword evidence="2" id="KW-1185">Reference proteome</keyword>
<protein>
    <submittedName>
        <fullName evidence="1">34879_t:CDS:1</fullName>
    </submittedName>
</protein>
<name>A0ACA9P960_9GLOM</name>
<evidence type="ECO:0000313" key="2">
    <source>
        <dbReference type="Proteomes" id="UP000789920"/>
    </source>
</evidence>